<dbReference type="Pfam" id="PF01844">
    <property type="entry name" value="HNH"/>
    <property type="match status" value="1"/>
</dbReference>
<comment type="caution">
    <text evidence="2">The sequence shown here is derived from an EMBL/GenBank/DDBJ whole genome shotgun (WGS) entry which is preliminary data.</text>
</comment>
<dbReference type="Proteomes" id="UP000664882">
    <property type="component" value="Unassembled WGS sequence"/>
</dbReference>
<name>A0ABS3NK25_9GAMM</name>
<dbReference type="RefSeq" id="WP_208006643.1">
    <property type="nucleotide sequence ID" value="NZ_JAGDFX010000028.1"/>
</dbReference>
<dbReference type="GO" id="GO:0004519">
    <property type="term" value="F:endonuclease activity"/>
    <property type="evidence" value="ECO:0007669"/>
    <property type="project" value="UniProtKB-KW"/>
</dbReference>
<keyword evidence="3" id="KW-1185">Reference proteome</keyword>
<dbReference type="SMART" id="SM00507">
    <property type="entry name" value="HNHc"/>
    <property type="match status" value="1"/>
</dbReference>
<keyword evidence="2" id="KW-0255">Endonuclease</keyword>
<evidence type="ECO:0000313" key="3">
    <source>
        <dbReference type="Proteomes" id="UP000664882"/>
    </source>
</evidence>
<organism evidence="2 3">
    <name type="scientific">Oceanisphaera pacifica</name>
    <dbReference type="NCBI Taxonomy" id="2818389"/>
    <lineage>
        <taxon>Bacteria</taxon>
        <taxon>Pseudomonadati</taxon>
        <taxon>Pseudomonadota</taxon>
        <taxon>Gammaproteobacteria</taxon>
        <taxon>Aeromonadales</taxon>
        <taxon>Aeromonadaceae</taxon>
        <taxon>Oceanisphaera</taxon>
    </lineage>
</organism>
<dbReference type="Gene3D" id="1.10.30.50">
    <property type="match status" value="1"/>
</dbReference>
<keyword evidence="2" id="KW-0378">Hydrolase</keyword>
<dbReference type="InterPro" id="IPR002711">
    <property type="entry name" value="HNH"/>
</dbReference>
<sequence>MFEKEQQPHLQNLRSTELKFIHPQLENKFNELGLKSRAKKYYIKQLSDDSESDIGLTTGKTSPLFNIEAFPTPNAIDYFDGDTPNAWSNKEGDNALDRLLNAISEYLLYTLNDVEKLFQSALSEASALSQKERRRRLKAARSKPEKILVKSYTYKRNPDVVIEVLERAKGNCELCQKPAPFKRKRDLTSYLEVHHIKQLAQGGDDTVENAIALCPNCHREQHFG</sequence>
<evidence type="ECO:0000259" key="1">
    <source>
        <dbReference type="SMART" id="SM00507"/>
    </source>
</evidence>
<protein>
    <submittedName>
        <fullName evidence="2">HNH endonuclease</fullName>
    </submittedName>
</protein>
<accession>A0ABS3NK25</accession>
<dbReference type="InterPro" id="IPR003615">
    <property type="entry name" value="HNH_nuc"/>
</dbReference>
<gene>
    <name evidence="2" type="ORF">J3U76_14260</name>
</gene>
<proteinExistence type="predicted"/>
<evidence type="ECO:0000313" key="2">
    <source>
        <dbReference type="EMBL" id="MBO1520773.1"/>
    </source>
</evidence>
<feature type="domain" description="HNH nuclease" evidence="1">
    <location>
        <begin position="169"/>
        <end position="219"/>
    </location>
</feature>
<reference evidence="2 3" key="1">
    <citation type="submission" date="2021-03" db="EMBL/GenBank/DDBJ databases">
        <title>Oceanisphaera sp. nov., isolated from the intestine.</title>
        <authorList>
            <person name="Zhao L.-H."/>
            <person name="Shi L.-F."/>
        </authorList>
    </citation>
    <scope>NUCLEOTIDE SEQUENCE [LARGE SCALE GENOMIC DNA]</scope>
    <source>
        <strain evidence="2 3">DM8</strain>
    </source>
</reference>
<keyword evidence="2" id="KW-0540">Nuclease</keyword>
<dbReference type="EMBL" id="JAGDFX010000028">
    <property type="protein sequence ID" value="MBO1520773.1"/>
    <property type="molecule type" value="Genomic_DNA"/>
</dbReference>
<dbReference type="CDD" id="cd00085">
    <property type="entry name" value="HNHc"/>
    <property type="match status" value="1"/>
</dbReference>